<feature type="region of interest" description="Disordered" evidence="1">
    <location>
        <begin position="1"/>
        <end position="31"/>
    </location>
</feature>
<name>A0AAX4IPT3_9PEZI</name>
<protein>
    <submittedName>
        <fullName evidence="2">Uncharacterized protein</fullName>
    </submittedName>
</protein>
<feature type="compositionally biased region" description="Low complexity" evidence="1">
    <location>
        <begin position="11"/>
        <end position="26"/>
    </location>
</feature>
<dbReference type="AlphaFoldDB" id="A0AAX4IPT3"/>
<proteinExistence type="predicted"/>
<reference evidence="3" key="1">
    <citation type="journal article" date="2023" name="bioRxiv">
        <title>Complete genome of the Medicago anthracnose fungus, Colletotrichum destructivum, reveals a mini-chromosome-like region within a core chromosome.</title>
        <authorList>
            <person name="Lapalu N."/>
            <person name="Simon A."/>
            <person name="Lu A."/>
            <person name="Plaumann P.-L."/>
            <person name="Amselem J."/>
            <person name="Pigne S."/>
            <person name="Auger A."/>
            <person name="Koch C."/>
            <person name="Dallery J.-F."/>
            <person name="O'Connell R.J."/>
        </authorList>
    </citation>
    <scope>NUCLEOTIDE SEQUENCE [LARGE SCALE GENOMIC DNA]</scope>
    <source>
        <strain evidence="3">CBS 520.97</strain>
    </source>
</reference>
<dbReference type="RefSeq" id="XP_062782228.1">
    <property type="nucleotide sequence ID" value="XM_062926177.1"/>
</dbReference>
<dbReference type="EMBL" id="CP137310">
    <property type="protein sequence ID" value="WQF85005.1"/>
    <property type="molecule type" value="Genomic_DNA"/>
</dbReference>
<dbReference type="KEGG" id="cdet:87946521"/>
<gene>
    <name evidence="2" type="ORF">CDEST_10019</name>
</gene>
<evidence type="ECO:0000313" key="2">
    <source>
        <dbReference type="EMBL" id="WQF85005.1"/>
    </source>
</evidence>
<dbReference type="Proteomes" id="UP001322277">
    <property type="component" value="Chromosome 6"/>
</dbReference>
<organism evidence="2 3">
    <name type="scientific">Colletotrichum destructivum</name>
    <dbReference type="NCBI Taxonomy" id="34406"/>
    <lineage>
        <taxon>Eukaryota</taxon>
        <taxon>Fungi</taxon>
        <taxon>Dikarya</taxon>
        <taxon>Ascomycota</taxon>
        <taxon>Pezizomycotina</taxon>
        <taxon>Sordariomycetes</taxon>
        <taxon>Hypocreomycetidae</taxon>
        <taxon>Glomerellales</taxon>
        <taxon>Glomerellaceae</taxon>
        <taxon>Colletotrichum</taxon>
        <taxon>Colletotrichum destructivum species complex</taxon>
    </lineage>
</organism>
<keyword evidence="3" id="KW-1185">Reference proteome</keyword>
<sequence length="55" mass="6312">MEARYEMRVDSQTSTSSNSPPSASNSLNFCHGTKGREERLWPGKFAAQDRFRFLE</sequence>
<evidence type="ECO:0000256" key="1">
    <source>
        <dbReference type="SAM" id="MobiDB-lite"/>
    </source>
</evidence>
<accession>A0AAX4IPT3</accession>
<dbReference type="GeneID" id="87946521"/>
<evidence type="ECO:0000313" key="3">
    <source>
        <dbReference type="Proteomes" id="UP001322277"/>
    </source>
</evidence>